<organism evidence="6 7">
    <name type="scientific">Paenibacillus arenilitoris</name>
    <dbReference type="NCBI Taxonomy" id="2772299"/>
    <lineage>
        <taxon>Bacteria</taxon>
        <taxon>Bacillati</taxon>
        <taxon>Bacillota</taxon>
        <taxon>Bacilli</taxon>
        <taxon>Bacillales</taxon>
        <taxon>Paenibacillaceae</taxon>
        <taxon>Paenibacillus</taxon>
    </lineage>
</organism>
<dbReference type="SUPFAM" id="SSF46785">
    <property type="entry name" value="Winged helix' DNA-binding domain"/>
    <property type="match status" value="1"/>
</dbReference>
<evidence type="ECO:0000256" key="1">
    <source>
        <dbReference type="ARBA" id="ARBA00009437"/>
    </source>
</evidence>
<dbReference type="InterPro" id="IPR005119">
    <property type="entry name" value="LysR_subst-bd"/>
</dbReference>
<name>A0A927CHX7_9BACL</name>
<dbReference type="Pfam" id="PF03466">
    <property type="entry name" value="LysR_substrate"/>
    <property type="match status" value="1"/>
</dbReference>
<evidence type="ECO:0000313" key="6">
    <source>
        <dbReference type="EMBL" id="MBD2867825.1"/>
    </source>
</evidence>
<keyword evidence="2" id="KW-0805">Transcription regulation</keyword>
<dbReference type="Gene3D" id="3.40.190.290">
    <property type="match status" value="1"/>
</dbReference>
<dbReference type="GO" id="GO:0005829">
    <property type="term" value="C:cytosol"/>
    <property type="evidence" value="ECO:0007669"/>
    <property type="project" value="TreeGrafter"/>
</dbReference>
<dbReference type="InterPro" id="IPR036390">
    <property type="entry name" value="WH_DNA-bd_sf"/>
</dbReference>
<comment type="similarity">
    <text evidence="1">Belongs to the LysR transcriptional regulatory family.</text>
</comment>
<accession>A0A927CHX7</accession>
<dbReference type="InterPro" id="IPR036388">
    <property type="entry name" value="WH-like_DNA-bd_sf"/>
</dbReference>
<dbReference type="InterPro" id="IPR050950">
    <property type="entry name" value="HTH-type_LysR_regulators"/>
</dbReference>
<protein>
    <submittedName>
        <fullName evidence="6">LysR family transcriptional regulator</fullName>
    </submittedName>
</protein>
<dbReference type="PANTHER" id="PTHR30419:SF28">
    <property type="entry name" value="HTH-TYPE TRANSCRIPTIONAL REGULATOR BSDA"/>
    <property type="match status" value="1"/>
</dbReference>
<dbReference type="AlphaFoldDB" id="A0A927CHX7"/>
<proteinExistence type="inferred from homology"/>
<dbReference type="CDD" id="cd08434">
    <property type="entry name" value="PBP2_GltC_like"/>
    <property type="match status" value="1"/>
</dbReference>
<sequence length="297" mass="33435">MEWQQLEYFQTVARMQHFTRAAEKLTISQPALSRSIANLEAELGVPLFDRQGRSIRLNRYGERFLKRADRALKEIQEGKEELAAYLDPDSGTVILSFLKSLGLSAVPNLLREFGRQAPHIRFELFQQSTRDMLDALEKGEADFALSSMTEFRGSVAWRRLWEEELYAYVPEGHPLASKPSIEIGELAEEPFIAVKKGYGLRTISDRLFEQAGIAPKITFEGEEVVTVLGFVSAGLGTSILPEMPDLVQSRAVRLRIAGAGSRRSIGLAWHKDGYLSPPAERFRSFLIARFKEETSSP</sequence>
<evidence type="ECO:0000313" key="7">
    <source>
        <dbReference type="Proteomes" id="UP000632125"/>
    </source>
</evidence>
<evidence type="ECO:0000256" key="2">
    <source>
        <dbReference type="ARBA" id="ARBA00023015"/>
    </source>
</evidence>
<dbReference type="Gene3D" id="1.10.10.10">
    <property type="entry name" value="Winged helix-like DNA-binding domain superfamily/Winged helix DNA-binding domain"/>
    <property type="match status" value="1"/>
</dbReference>
<evidence type="ECO:0000259" key="5">
    <source>
        <dbReference type="PROSITE" id="PS50931"/>
    </source>
</evidence>
<keyword evidence="3" id="KW-0238">DNA-binding</keyword>
<reference evidence="6" key="1">
    <citation type="submission" date="2020-09" db="EMBL/GenBank/DDBJ databases">
        <title>A novel bacterium of genus Paenibacillus, isolated from South China Sea.</title>
        <authorList>
            <person name="Huang H."/>
            <person name="Mo K."/>
            <person name="Hu Y."/>
        </authorList>
    </citation>
    <scope>NUCLEOTIDE SEQUENCE</scope>
    <source>
        <strain evidence="6">IB182493</strain>
    </source>
</reference>
<comment type="caution">
    <text evidence="6">The sequence shown here is derived from an EMBL/GenBank/DDBJ whole genome shotgun (WGS) entry which is preliminary data.</text>
</comment>
<dbReference type="Proteomes" id="UP000632125">
    <property type="component" value="Unassembled WGS sequence"/>
</dbReference>
<dbReference type="GO" id="GO:0003700">
    <property type="term" value="F:DNA-binding transcription factor activity"/>
    <property type="evidence" value="ECO:0007669"/>
    <property type="project" value="InterPro"/>
</dbReference>
<evidence type="ECO:0000256" key="3">
    <source>
        <dbReference type="ARBA" id="ARBA00023125"/>
    </source>
</evidence>
<dbReference type="RefSeq" id="WP_190858668.1">
    <property type="nucleotide sequence ID" value="NZ_JACXIY010000005.1"/>
</dbReference>
<dbReference type="PROSITE" id="PS50931">
    <property type="entry name" value="HTH_LYSR"/>
    <property type="match status" value="1"/>
</dbReference>
<dbReference type="FunFam" id="1.10.10.10:FF:000001">
    <property type="entry name" value="LysR family transcriptional regulator"/>
    <property type="match status" value="1"/>
</dbReference>
<dbReference type="Pfam" id="PF00126">
    <property type="entry name" value="HTH_1"/>
    <property type="match status" value="1"/>
</dbReference>
<keyword evidence="4" id="KW-0804">Transcription</keyword>
<dbReference type="PRINTS" id="PR00039">
    <property type="entry name" value="HTHLYSR"/>
</dbReference>
<gene>
    <name evidence="6" type="ORF">IDH41_04485</name>
</gene>
<evidence type="ECO:0000256" key="4">
    <source>
        <dbReference type="ARBA" id="ARBA00023163"/>
    </source>
</evidence>
<keyword evidence="7" id="KW-1185">Reference proteome</keyword>
<dbReference type="EMBL" id="JACXIY010000005">
    <property type="protein sequence ID" value="MBD2867825.1"/>
    <property type="molecule type" value="Genomic_DNA"/>
</dbReference>
<dbReference type="SUPFAM" id="SSF53850">
    <property type="entry name" value="Periplasmic binding protein-like II"/>
    <property type="match status" value="1"/>
</dbReference>
<dbReference type="PANTHER" id="PTHR30419">
    <property type="entry name" value="HTH-TYPE TRANSCRIPTIONAL REGULATOR YBHD"/>
    <property type="match status" value="1"/>
</dbReference>
<feature type="domain" description="HTH lysR-type" evidence="5">
    <location>
        <begin position="1"/>
        <end position="58"/>
    </location>
</feature>
<dbReference type="GO" id="GO:0003677">
    <property type="term" value="F:DNA binding"/>
    <property type="evidence" value="ECO:0007669"/>
    <property type="project" value="UniProtKB-KW"/>
</dbReference>
<dbReference type="InterPro" id="IPR000847">
    <property type="entry name" value="LysR_HTH_N"/>
</dbReference>